<evidence type="ECO:0000313" key="2">
    <source>
        <dbReference type="Proteomes" id="UP001107961"/>
    </source>
</evidence>
<evidence type="ECO:0000313" key="1">
    <source>
        <dbReference type="EMBL" id="MCE7509714.1"/>
    </source>
</evidence>
<protein>
    <submittedName>
        <fullName evidence="1">Uncharacterized protein</fullName>
    </submittedName>
</protein>
<keyword evidence="2" id="KW-1185">Reference proteome</keyword>
<dbReference type="AlphaFoldDB" id="A0A9Q3ZGP2"/>
<dbReference type="EMBL" id="JAJVKT010000016">
    <property type="protein sequence ID" value="MCE7509714.1"/>
    <property type="molecule type" value="Genomic_DNA"/>
</dbReference>
<organism evidence="1 2">
    <name type="scientific">Alloalcanivorax xenomutans</name>
    <dbReference type="NCBI Taxonomy" id="1094342"/>
    <lineage>
        <taxon>Bacteria</taxon>
        <taxon>Pseudomonadati</taxon>
        <taxon>Pseudomonadota</taxon>
        <taxon>Gammaproteobacteria</taxon>
        <taxon>Oceanospirillales</taxon>
        <taxon>Alcanivoracaceae</taxon>
        <taxon>Alloalcanivorax</taxon>
    </lineage>
</organism>
<reference evidence="1" key="1">
    <citation type="submission" date="2022-01" db="EMBL/GenBank/DDBJ databases">
        <authorList>
            <person name="Karlyshev A.V."/>
            <person name="Jaspars M."/>
        </authorList>
    </citation>
    <scope>NUCLEOTIDE SEQUENCE</scope>
    <source>
        <strain evidence="1">AGSA3-2</strain>
    </source>
</reference>
<comment type="caution">
    <text evidence="1">The sequence shown here is derived from an EMBL/GenBank/DDBJ whole genome shotgun (WGS) entry which is preliminary data.</text>
</comment>
<gene>
    <name evidence="1" type="ORF">LZG35_13800</name>
</gene>
<accession>A0A9Q3ZGP2</accession>
<dbReference type="RefSeq" id="WP_145912198.1">
    <property type="nucleotide sequence ID" value="NZ_CP102389.1"/>
</dbReference>
<proteinExistence type="predicted"/>
<dbReference type="Proteomes" id="UP001107961">
    <property type="component" value="Unassembled WGS sequence"/>
</dbReference>
<name>A0A9Q3ZGP2_9GAMM</name>
<sequence>MPRIGQSLLSEQADNHFDGYVRTFGTTYRDRCGRSSLSVRGLAHYFNEMTLAETQPAWAPEGGVDY</sequence>